<reference evidence="1" key="1">
    <citation type="thesis" date="2020" institute="ProQuest LLC" country="789 East Eisenhower Parkway, Ann Arbor, MI, USA">
        <title>Comparative Genomics and Chromosome Evolution.</title>
        <authorList>
            <person name="Mudd A.B."/>
        </authorList>
    </citation>
    <scope>NUCLEOTIDE SEQUENCE</scope>
    <source>
        <strain evidence="1">Female2</strain>
        <tissue evidence="1">Blood</tissue>
    </source>
</reference>
<keyword evidence="2" id="KW-1185">Reference proteome</keyword>
<gene>
    <name evidence="1" type="ORF">GDO86_003035</name>
</gene>
<comment type="caution">
    <text evidence="1">The sequence shown here is derived from an EMBL/GenBank/DDBJ whole genome shotgun (WGS) entry which is preliminary data.</text>
</comment>
<dbReference type="AlphaFoldDB" id="A0A8T2K7U9"/>
<name>A0A8T2K7U9_9PIPI</name>
<evidence type="ECO:0000313" key="1">
    <source>
        <dbReference type="EMBL" id="KAG8450606.1"/>
    </source>
</evidence>
<proteinExistence type="predicted"/>
<dbReference type="OrthoDB" id="9909293at2759"/>
<accession>A0A8T2K7U9</accession>
<sequence>MKAIDDYEEHTKTNFVVLEKKKHFGNLELWPPANSKLYWQGPLINNVSIYTPNGIPFFVAGRKVLTCHLGKDMAVLKKKKICSYKRCKTG</sequence>
<dbReference type="EMBL" id="JAACNH010000002">
    <property type="protein sequence ID" value="KAG8450606.1"/>
    <property type="molecule type" value="Genomic_DNA"/>
</dbReference>
<organism evidence="1 2">
    <name type="scientific">Hymenochirus boettgeri</name>
    <name type="common">Congo dwarf clawed frog</name>
    <dbReference type="NCBI Taxonomy" id="247094"/>
    <lineage>
        <taxon>Eukaryota</taxon>
        <taxon>Metazoa</taxon>
        <taxon>Chordata</taxon>
        <taxon>Craniata</taxon>
        <taxon>Vertebrata</taxon>
        <taxon>Euteleostomi</taxon>
        <taxon>Amphibia</taxon>
        <taxon>Batrachia</taxon>
        <taxon>Anura</taxon>
        <taxon>Pipoidea</taxon>
        <taxon>Pipidae</taxon>
        <taxon>Pipinae</taxon>
        <taxon>Hymenochirus</taxon>
    </lineage>
</organism>
<dbReference type="Proteomes" id="UP000812440">
    <property type="component" value="Chromosome 2"/>
</dbReference>
<protein>
    <submittedName>
        <fullName evidence="1">Uncharacterized protein</fullName>
    </submittedName>
</protein>
<evidence type="ECO:0000313" key="2">
    <source>
        <dbReference type="Proteomes" id="UP000812440"/>
    </source>
</evidence>